<dbReference type="InterPro" id="IPR003591">
    <property type="entry name" value="Leu-rich_rpt_typical-subtyp"/>
</dbReference>
<gene>
    <name evidence="13" type="ORF">DGYR_LOCUS10425</name>
</gene>
<dbReference type="EMBL" id="CAJFCJ010000018">
    <property type="protein sequence ID" value="CAD5122635.1"/>
    <property type="molecule type" value="Genomic_DNA"/>
</dbReference>
<dbReference type="SMART" id="SM00365">
    <property type="entry name" value="LRR_SD22"/>
    <property type="match status" value="4"/>
</dbReference>
<evidence type="ECO:0000256" key="1">
    <source>
        <dbReference type="ARBA" id="ARBA00004651"/>
    </source>
</evidence>
<keyword evidence="14" id="KW-1185">Reference proteome</keyword>
<dbReference type="Proteomes" id="UP000549394">
    <property type="component" value="Unassembled WGS sequence"/>
</dbReference>
<evidence type="ECO:0000256" key="7">
    <source>
        <dbReference type="ARBA" id="ARBA00023040"/>
    </source>
</evidence>
<dbReference type="GO" id="GO:0007189">
    <property type="term" value="P:adenylate cyclase-activating G protein-coupled receptor signaling pathway"/>
    <property type="evidence" value="ECO:0007669"/>
    <property type="project" value="TreeGrafter"/>
</dbReference>
<reference evidence="13 14" key="1">
    <citation type="submission" date="2020-08" db="EMBL/GenBank/DDBJ databases">
        <authorList>
            <person name="Hejnol A."/>
        </authorList>
    </citation>
    <scope>NUCLEOTIDE SEQUENCE [LARGE SCALE GENOMIC DNA]</scope>
</reference>
<comment type="caution">
    <text evidence="13">The sequence shown here is derived from an EMBL/GenBank/DDBJ whole genome shotgun (WGS) entry which is preliminary data.</text>
</comment>
<evidence type="ECO:0000256" key="8">
    <source>
        <dbReference type="ARBA" id="ARBA00023136"/>
    </source>
</evidence>
<keyword evidence="4 11" id="KW-0812">Transmembrane</keyword>
<feature type="transmembrane region" description="Helical" evidence="11">
    <location>
        <begin position="366"/>
        <end position="387"/>
    </location>
</feature>
<dbReference type="AlphaFoldDB" id="A0A7I8W242"/>
<dbReference type="InterPro" id="IPR000276">
    <property type="entry name" value="GPCR_Rhodpsn"/>
</dbReference>
<dbReference type="SUPFAM" id="SSF52058">
    <property type="entry name" value="L domain-like"/>
    <property type="match status" value="1"/>
</dbReference>
<proteinExistence type="predicted"/>
<evidence type="ECO:0000256" key="6">
    <source>
        <dbReference type="ARBA" id="ARBA00022989"/>
    </source>
</evidence>
<name>A0A7I8W242_9ANNE</name>
<organism evidence="13 14">
    <name type="scientific">Dimorphilus gyrociliatus</name>
    <dbReference type="NCBI Taxonomy" id="2664684"/>
    <lineage>
        <taxon>Eukaryota</taxon>
        <taxon>Metazoa</taxon>
        <taxon>Spiralia</taxon>
        <taxon>Lophotrochozoa</taxon>
        <taxon>Annelida</taxon>
        <taxon>Polychaeta</taxon>
        <taxon>Polychaeta incertae sedis</taxon>
        <taxon>Dinophilidae</taxon>
        <taxon>Dimorphilus</taxon>
    </lineage>
</organism>
<evidence type="ECO:0000313" key="13">
    <source>
        <dbReference type="EMBL" id="CAD5122635.1"/>
    </source>
</evidence>
<dbReference type="SMART" id="SM00369">
    <property type="entry name" value="LRR_TYP"/>
    <property type="match status" value="4"/>
</dbReference>
<feature type="domain" description="G-protein coupled receptors family 1 profile" evidence="12">
    <location>
        <begin position="258"/>
        <end position="483"/>
    </location>
</feature>
<dbReference type="InterPro" id="IPR001611">
    <property type="entry name" value="Leu-rich_rpt"/>
</dbReference>
<comment type="subcellular location">
    <subcellularLocation>
        <location evidence="1">Cell membrane</location>
        <topology evidence="1">Multi-pass membrane protein</topology>
    </subcellularLocation>
</comment>
<dbReference type="GO" id="GO:0009755">
    <property type="term" value="P:hormone-mediated signaling pathway"/>
    <property type="evidence" value="ECO:0007669"/>
    <property type="project" value="TreeGrafter"/>
</dbReference>
<dbReference type="PROSITE" id="PS50262">
    <property type="entry name" value="G_PROTEIN_RECEP_F1_2"/>
    <property type="match status" value="1"/>
</dbReference>
<dbReference type="PANTHER" id="PTHR24372">
    <property type="entry name" value="GLYCOPROTEIN HORMONE RECEPTOR"/>
    <property type="match status" value="1"/>
</dbReference>
<dbReference type="InterPro" id="IPR017452">
    <property type="entry name" value="GPCR_Rhodpsn_7TM"/>
</dbReference>
<feature type="transmembrane region" description="Helical" evidence="11">
    <location>
        <begin position="322"/>
        <end position="345"/>
    </location>
</feature>
<keyword evidence="5" id="KW-0677">Repeat</keyword>
<evidence type="ECO:0000256" key="5">
    <source>
        <dbReference type="ARBA" id="ARBA00022737"/>
    </source>
</evidence>
<evidence type="ECO:0000256" key="4">
    <source>
        <dbReference type="ARBA" id="ARBA00022692"/>
    </source>
</evidence>
<feature type="transmembrane region" description="Helical" evidence="11">
    <location>
        <begin position="418"/>
        <end position="441"/>
    </location>
</feature>
<keyword evidence="7" id="KW-0297">G-protein coupled receptor</keyword>
<dbReference type="SUPFAM" id="SSF81321">
    <property type="entry name" value="Family A G protein-coupled receptor-like"/>
    <property type="match status" value="1"/>
</dbReference>
<dbReference type="GO" id="GO:0005886">
    <property type="term" value="C:plasma membrane"/>
    <property type="evidence" value="ECO:0007669"/>
    <property type="project" value="UniProtKB-SubCell"/>
</dbReference>
<sequence length="483" mass="54907">MIDALFPKRPSADRQDCSKAPCYLQNSTEQCICCGFTLMCANLNWTSLPVLNEDVKSLDISGNRLQHITFKYLQYIPNIQKLTIMNNMIDFIEDNSFSSAASLQYLILYSSRKLDNNNIQSLDSGVFYGLTSLEHLFLGDNKLEYIGEKVFYGLENLVDLSLARNSLTTLEYLFKNLTYLEALDLRNNDLENLVNEDVFSPLEKLTDIYLPHFHMCSLALHVRKCYPRGDGISNHKNLLASPVLRVCVWIVSILSVVGNMRVIVSRIRSMRKISRGRGHSLLIVHLAVADMLMGIYLFILAVQDALFRGHYLSMQKRWRNSSTCTVCGLLTTSSYLASAFFIGLISMERLVSVERPLQTLSRNFTTLQAFTVIIWTVVGILVIMPLIPQLTDYFSTTYYTNNGACLPLYIHEPRAVGWRYSAGTFLATTLLCSMLVSIVYLKMYTAIRRSSASISSSGHGREVRLARRRMLPSYKADWHHPNQ</sequence>
<keyword evidence="9" id="KW-0675">Receptor</keyword>
<dbReference type="PANTHER" id="PTHR24372:SF80">
    <property type="entry name" value="FI21465P1-RELATED"/>
    <property type="match status" value="1"/>
</dbReference>
<feature type="transmembrane region" description="Helical" evidence="11">
    <location>
        <begin position="242"/>
        <end position="260"/>
    </location>
</feature>
<evidence type="ECO:0000256" key="2">
    <source>
        <dbReference type="ARBA" id="ARBA00022475"/>
    </source>
</evidence>
<keyword evidence="2" id="KW-1003">Cell membrane</keyword>
<accession>A0A7I8W242</accession>
<keyword evidence="6 11" id="KW-1133">Transmembrane helix</keyword>
<protein>
    <submittedName>
        <fullName evidence="13">DgyrCDS11044</fullName>
    </submittedName>
</protein>
<evidence type="ECO:0000256" key="3">
    <source>
        <dbReference type="ARBA" id="ARBA00022614"/>
    </source>
</evidence>
<evidence type="ECO:0000259" key="12">
    <source>
        <dbReference type="PROSITE" id="PS50262"/>
    </source>
</evidence>
<dbReference type="Gene3D" id="1.20.1070.10">
    <property type="entry name" value="Rhodopsin 7-helix transmembrane proteins"/>
    <property type="match status" value="1"/>
</dbReference>
<dbReference type="GO" id="GO:0008528">
    <property type="term" value="F:G protein-coupled peptide receptor activity"/>
    <property type="evidence" value="ECO:0007669"/>
    <property type="project" value="TreeGrafter"/>
</dbReference>
<dbReference type="Pfam" id="PF13855">
    <property type="entry name" value="LRR_8"/>
    <property type="match status" value="2"/>
</dbReference>
<evidence type="ECO:0000313" key="14">
    <source>
        <dbReference type="Proteomes" id="UP000549394"/>
    </source>
</evidence>
<evidence type="ECO:0000256" key="11">
    <source>
        <dbReference type="SAM" id="Phobius"/>
    </source>
</evidence>
<evidence type="ECO:0000256" key="9">
    <source>
        <dbReference type="ARBA" id="ARBA00023170"/>
    </source>
</evidence>
<dbReference type="PRINTS" id="PR00237">
    <property type="entry name" value="GPCRRHODOPSN"/>
</dbReference>
<keyword evidence="10" id="KW-0807">Transducer</keyword>
<dbReference type="Gene3D" id="3.80.10.10">
    <property type="entry name" value="Ribonuclease Inhibitor"/>
    <property type="match status" value="1"/>
</dbReference>
<dbReference type="InterPro" id="IPR032675">
    <property type="entry name" value="LRR_dom_sf"/>
</dbReference>
<dbReference type="OrthoDB" id="1055097at2759"/>
<dbReference type="Pfam" id="PF00001">
    <property type="entry name" value="7tm_1"/>
    <property type="match status" value="1"/>
</dbReference>
<evidence type="ECO:0000256" key="10">
    <source>
        <dbReference type="ARBA" id="ARBA00023224"/>
    </source>
</evidence>
<keyword evidence="3" id="KW-0433">Leucine-rich repeat</keyword>
<keyword evidence="8 11" id="KW-0472">Membrane</keyword>
<feature type="transmembrane region" description="Helical" evidence="11">
    <location>
        <begin position="281"/>
        <end position="302"/>
    </location>
</feature>